<dbReference type="GeneID" id="78371850"/>
<dbReference type="PATRIC" id="fig|1121877.4.peg.574"/>
<protein>
    <recommendedName>
        <fullName evidence="11">Molybdopterin molybdenumtransferase</fullName>
        <ecNumber evidence="11">2.10.1.1</ecNumber>
    </recommendedName>
</protein>
<dbReference type="GO" id="GO:0005829">
    <property type="term" value="C:cytosol"/>
    <property type="evidence" value="ECO:0007669"/>
    <property type="project" value="TreeGrafter"/>
</dbReference>
<keyword evidence="14" id="KW-1185">Reference proteome</keyword>
<evidence type="ECO:0000256" key="5">
    <source>
        <dbReference type="ARBA" id="ARBA00022505"/>
    </source>
</evidence>
<dbReference type="GO" id="GO:0046872">
    <property type="term" value="F:metal ion binding"/>
    <property type="evidence" value="ECO:0007669"/>
    <property type="project" value="UniProtKB-UniRule"/>
</dbReference>
<evidence type="ECO:0000256" key="1">
    <source>
        <dbReference type="ARBA" id="ARBA00001946"/>
    </source>
</evidence>
<dbReference type="SUPFAM" id="SSF63882">
    <property type="entry name" value="MoeA N-terminal region -like"/>
    <property type="match status" value="1"/>
</dbReference>
<dbReference type="STRING" id="1121877.FEAC_05360"/>
<proteinExistence type="inferred from homology"/>
<evidence type="ECO:0000256" key="9">
    <source>
        <dbReference type="ARBA" id="ARBA00023150"/>
    </source>
</evidence>
<dbReference type="InterPro" id="IPR036135">
    <property type="entry name" value="MoeA_linker/N_sf"/>
</dbReference>
<evidence type="ECO:0000256" key="2">
    <source>
        <dbReference type="ARBA" id="ARBA00002901"/>
    </source>
</evidence>
<dbReference type="PANTHER" id="PTHR10192:SF5">
    <property type="entry name" value="GEPHYRIN"/>
    <property type="match status" value="1"/>
</dbReference>
<comment type="cofactor">
    <cofactor evidence="1 11">
        <name>Mg(2+)</name>
        <dbReference type="ChEBI" id="CHEBI:18420"/>
    </cofactor>
</comment>
<keyword evidence="8 11" id="KW-0460">Magnesium</keyword>
<dbReference type="InterPro" id="IPR001453">
    <property type="entry name" value="MoaB/Mog_dom"/>
</dbReference>
<dbReference type="FunFam" id="3.40.980.10:FF:000004">
    <property type="entry name" value="Molybdopterin molybdenumtransferase"/>
    <property type="match status" value="1"/>
</dbReference>
<dbReference type="InterPro" id="IPR005111">
    <property type="entry name" value="MoeA_C_domain_IV"/>
</dbReference>
<organism evidence="13 14">
    <name type="scientific">Ferrimicrobium acidiphilum DSM 19497</name>
    <dbReference type="NCBI Taxonomy" id="1121877"/>
    <lineage>
        <taxon>Bacteria</taxon>
        <taxon>Bacillati</taxon>
        <taxon>Actinomycetota</taxon>
        <taxon>Acidimicrobiia</taxon>
        <taxon>Acidimicrobiales</taxon>
        <taxon>Acidimicrobiaceae</taxon>
        <taxon>Ferrimicrobium</taxon>
    </lineage>
</organism>
<accession>A0A0D8FYS6</accession>
<dbReference type="Pfam" id="PF03454">
    <property type="entry name" value="MoeA_C"/>
    <property type="match status" value="1"/>
</dbReference>
<dbReference type="eggNOG" id="COG0303">
    <property type="taxonomic scope" value="Bacteria"/>
</dbReference>
<dbReference type="GO" id="GO:0061599">
    <property type="term" value="F:molybdopterin molybdotransferase activity"/>
    <property type="evidence" value="ECO:0007669"/>
    <property type="project" value="UniProtKB-UniRule"/>
</dbReference>
<keyword evidence="7 11" id="KW-0479">Metal-binding</keyword>
<dbReference type="GO" id="GO:0006777">
    <property type="term" value="P:Mo-molybdopterin cofactor biosynthetic process"/>
    <property type="evidence" value="ECO:0007669"/>
    <property type="project" value="UniProtKB-UniRule"/>
</dbReference>
<keyword evidence="5 11" id="KW-0500">Molybdenum</keyword>
<dbReference type="InterPro" id="IPR036688">
    <property type="entry name" value="MoeA_C_domain_IV_sf"/>
</dbReference>
<keyword evidence="9 11" id="KW-0501">Molybdenum cofactor biosynthesis</keyword>
<comment type="similarity">
    <text evidence="4 11">Belongs to the MoeA family.</text>
</comment>
<comment type="caution">
    <text evidence="13">The sequence shown here is derived from an EMBL/GenBank/DDBJ whole genome shotgun (WGS) entry which is preliminary data.</text>
</comment>
<dbReference type="EC" id="2.10.1.1" evidence="11"/>
<reference evidence="13 14" key="1">
    <citation type="submission" date="2015-01" db="EMBL/GenBank/DDBJ databases">
        <title>Draft genome of the acidophilic iron oxidizer Ferrimicrobium acidiphilum strain T23.</title>
        <authorList>
            <person name="Poehlein A."/>
            <person name="Eisen S."/>
            <person name="Schloemann M."/>
            <person name="Johnson B.D."/>
            <person name="Daniel R."/>
            <person name="Muehling M."/>
        </authorList>
    </citation>
    <scope>NUCLEOTIDE SEQUENCE [LARGE SCALE GENOMIC DNA]</scope>
    <source>
        <strain evidence="13 14">T23</strain>
    </source>
</reference>
<evidence type="ECO:0000259" key="12">
    <source>
        <dbReference type="SMART" id="SM00852"/>
    </source>
</evidence>
<dbReference type="InterPro" id="IPR005110">
    <property type="entry name" value="MoeA_linker/N"/>
</dbReference>
<dbReference type="EMBL" id="JXUW01000003">
    <property type="protein sequence ID" value="KJE77787.1"/>
    <property type="molecule type" value="Genomic_DNA"/>
</dbReference>
<dbReference type="CDD" id="cd00887">
    <property type="entry name" value="MoeA"/>
    <property type="match status" value="1"/>
</dbReference>
<dbReference type="OrthoDB" id="3196725at2"/>
<name>A0A0D8FYS6_9ACTN</name>
<evidence type="ECO:0000256" key="11">
    <source>
        <dbReference type="RuleBase" id="RU365090"/>
    </source>
</evidence>
<evidence type="ECO:0000256" key="10">
    <source>
        <dbReference type="ARBA" id="ARBA00047317"/>
    </source>
</evidence>
<dbReference type="Gene3D" id="2.170.190.11">
    <property type="entry name" value="Molybdopterin biosynthesis moea protein, domain 3"/>
    <property type="match status" value="1"/>
</dbReference>
<dbReference type="InterPro" id="IPR038987">
    <property type="entry name" value="MoeA-like"/>
</dbReference>
<dbReference type="Pfam" id="PF03453">
    <property type="entry name" value="MoeA_N"/>
    <property type="match status" value="1"/>
</dbReference>
<comment type="catalytic activity">
    <reaction evidence="10">
        <text>adenylyl-molybdopterin + molybdate = Mo-molybdopterin + AMP + H(+)</text>
        <dbReference type="Rhea" id="RHEA:35047"/>
        <dbReference type="ChEBI" id="CHEBI:15378"/>
        <dbReference type="ChEBI" id="CHEBI:36264"/>
        <dbReference type="ChEBI" id="CHEBI:62727"/>
        <dbReference type="ChEBI" id="CHEBI:71302"/>
        <dbReference type="ChEBI" id="CHEBI:456215"/>
        <dbReference type="EC" id="2.10.1.1"/>
    </reaction>
</comment>
<keyword evidence="6 11" id="KW-0808">Transferase</keyword>
<gene>
    <name evidence="13" type="primary">moeA</name>
    <name evidence="13" type="ORF">FEAC_05360</name>
</gene>
<evidence type="ECO:0000313" key="14">
    <source>
        <dbReference type="Proteomes" id="UP000032336"/>
    </source>
</evidence>
<dbReference type="SMART" id="SM00852">
    <property type="entry name" value="MoCF_biosynth"/>
    <property type="match status" value="1"/>
</dbReference>
<evidence type="ECO:0000256" key="6">
    <source>
        <dbReference type="ARBA" id="ARBA00022679"/>
    </source>
</evidence>
<dbReference type="Pfam" id="PF00994">
    <property type="entry name" value="MoCF_biosynth"/>
    <property type="match status" value="1"/>
</dbReference>
<dbReference type="PANTHER" id="PTHR10192">
    <property type="entry name" value="MOLYBDOPTERIN BIOSYNTHESIS PROTEIN"/>
    <property type="match status" value="1"/>
</dbReference>
<sequence>MRPLQEVIDHTLANIPRLPEVQTPLAEAAGLYLAGSTVVQTPVPPFDNTAVDGFAVNTSGWQSDLKPLLRVTATIPAGVDSSQLSIGSEEAIRIMTGAPIPPSADAVVMVEDTSTEGDYVRILKLPQIGDNIRRRGSDMETGQHVFETGVQITPAVRGVLASLGVKKVTTFRRPKIGIISTGDELSDSAILAPGKIHDSNRPALLDSVTALGATAVDLGNVGDDPDEIRRAFKHAVATCDALITSGGVSVGDFDYTKAVLNELSDNQITWFQVAIKPAKPFAFGAISDIPVFGLPGNPVSALVSFELFVRPSILRMQGASQLFRPTLSAISTAAIHHEPDGKLHLLRATIGSDRNGGLTATPQNQQGSHMLTGLARANGLILSPDGARIGPGERVDVLLIGNLGADTFSVPAPVPTDK</sequence>
<dbReference type="SUPFAM" id="SSF63867">
    <property type="entry name" value="MoeA C-terminal domain-like"/>
    <property type="match status" value="1"/>
</dbReference>
<comment type="function">
    <text evidence="2 11">Catalyzes the insertion of molybdate into adenylated molybdopterin with the concomitant release of AMP.</text>
</comment>
<evidence type="ECO:0000256" key="3">
    <source>
        <dbReference type="ARBA" id="ARBA00005046"/>
    </source>
</evidence>
<evidence type="ECO:0000256" key="8">
    <source>
        <dbReference type="ARBA" id="ARBA00022842"/>
    </source>
</evidence>
<evidence type="ECO:0000313" key="13">
    <source>
        <dbReference type="EMBL" id="KJE77787.1"/>
    </source>
</evidence>
<evidence type="ECO:0000256" key="4">
    <source>
        <dbReference type="ARBA" id="ARBA00010763"/>
    </source>
</evidence>
<dbReference type="Gene3D" id="2.40.340.10">
    <property type="entry name" value="MoeA, C-terminal, domain IV"/>
    <property type="match status" value="1"/>
</dbReference>
<dbReference type="Gene3D" id="3.90.105.10">
    <property type="entry name" value="Molybdopterin biosynthesis moea protein, domain 2"/>
    <property type="match status" value="1"/>
</dbReference>
<dbReference type="Gene3D" id="3.40.980.10">
    <property type="entry name" value="MoaB/Mog-like domain"/>
    <property type="match status" value="1"/>
</dbReference>
<dbReference type="UniPathway" id="UPA00344"/>
<dbReference type="InterPro" id="IPR036425">
    <property type="entry name" value="MoaB/Mog-like_dom_sf"/>
</dbReference>
<dbReference type="NCBIfam" id="TIGR00177">
    <property type="entry name" value="molyb_syn"/>
    <property type="match status" value="1"/>
</dbReference>
<dbReference type="Proteomes" id="UP000032336">
    <property type="component" value="Unassembled WGS sequence"/>
</dbReference>
<dbReference type="RefSeq" id="WP_052565328.1">
    <property type="nucleotide sequence ID" value="NZ_JQKF01000013.1"/>
</dbReference>
<comment type="pathway">
    <text evidence="3 11">Cofactor biosynthesis; molybdopterin biosynthesis.</text>
</comment>
<feature type="domain" description="MoaB/Mog" evidence="12">
    <location>
        <begin position="177"/>
        <end position="315"/>
    </location>
</feature>
<dbReference type="NCBIfam" id="NF045515">
    <property type="entry name" value="Glp_gephyrin"/>
    <property type="match status" value="1"/>
</dbReference>
<evidence type="ECO:0000256" key="7">
    <source>
        <dbReference type="ARBA" id="ARBA00022723"/>
    </source>
</evidence>
<dbReference type="SUPFAM" id="SSF53218">
    <property type="entry name" value="Molybdenum cofactor biosynthesis proteins"/>
    <property type="match status" value="1"/>
</dbReference>
<dbReference type="AlphaFoldDB" id="A0A0D8FYS6"/>